<protein>
    <submittedName>
        <fullName evidence="1">Uncharacterized protein</fullName>
    </submittedName>
</protein>
<sequence>MAFQIKRKGPVGAAVHVRDSFEDAVHLAHGFIQERVPKLRTSMTNLKTGDTLDETAIEEAALSVRKRTRPAVADA</sequence>
<dbReference type="OrthoDB" id="9951750at2"/>
<dbReference type="Proteomes" id="UP000318681">
    <property type="component" value="Unassembled WGS sequence"/>
</dbReference>
<evidence type="ECO:0000313" key="2">
    <source>
        <dbReference type="Proteomes" id="UP000318681"/>
    </source>
</evidence>
<reference evidence="1 2" key="1">
    <citation type="submission" date="2019-07" db="EMBL/GenBank/DDBJ databases">
        <title>Sphingomonas solaris sp. nov., isolated from a solar panel from Boston, Massachusetts.</title>
        <authorList>
            <person name="Tanner K."/>
            <person name="Pascual J."/>
            <person name="Mancuso C."/>
            <person name="Pereto J."/>
            <person name="Khalil A."/>
            <person name="Vilanova C."/>
        </authorList>
    </citation>
    <scope>NUCLEOTIDE SEQUENCE [LARGE SCALE GENOMIC DNA]</scope>
    <source>
        <strain evidence="1 2">R4DWN</strain>
    </source>
</reference>
<organism evidence="1 2">
    <name type="scientific">Alterirhizorhabdus solaris</name>
    <dbReference type="NCBI Taxonomy" id="2529389"/>
    <lineage>
        <taxon>Bacteria</taxon>
        <taxon>Pseudomonadati</taxon>
        <taxon>Pseudomonadota</taxon>
        <taxon>Alphaproteobacteria</taxon>
        <taxon>Sphingomonadales</taxon>
        <taxon>Rhizorhabdaceae</taxon>
        <taxon>Alterirhizorhabdus</taxon>
    </lineage>
</organism>
<name>A0A558R3S6_9SPHN</name>
<evidence type="ECO:0000313" key="1">
    <source>
        <dbReference type="EMBL" id="TVV74043.1"/>
    </source>
</evidence>
<gene>
    <name evidence="1" type="ORF">FOY91_10810</name>
</gene>
<comment type="caution">
    <text evidence="1">The sequence shown here is derived from an EMBL/GenBank/DDBJ whole genome shotgun (WGS) entry which is preliminary data.</text>
</comment>
<dbReference type="AlphaFoldDB" id="A0A558R3S6"/>
<dbReference type="EMBL" id="VNIM01000039">
    <property type="protein sequence ID" value="TVV74043.1"/>
    <property type="molecule type" value="Genomic_DNA"/>
</dbReference>
<dbReference type="RefSeq" id="WP_145151359.1">
    <property type="nucleotide sequence ID" value="NZ_VNIM01000039.1"/>
</dbReference>
<proteinExistence type="predicted"/>
<accession>A0A558R3S6</accession>
<keyword evidence="2" id="KW-1185">Reference proteome</keyword>